<dbReference type="GO" id="GO:0005886">
    <property type="term" value="C:plasma membrane"/>
    <property type="evidence" value="ECO:0007669"/>
    <property type="project" value="UniProtKB-SubCell"/>
</dbReference>
<feature type="transmembrane region" description="Helical" evidence="10">
    <location>
        <begin position="551"/>
        <end position="575"/>
    </location>
</feature>
<feature type="transmembrane region" description="Helical" evidence="10">
    <location>
        <begin position="1398"/>
        <end position="1418"/>
    </location>
</feature>
<dbReference type="GO" id="GO:0140359">
    <property type="term" value="F:ABC-type transporter activity"/>
    <property type="evidence" value="ECO:0007669"/>
    <property type="project" value="InterPro"/>
</dbReference>
<comment type="similarity">
    <text evidence="2">Belongs to the ABC transporter superfamily. ABCG family. PDR (TC 3.A.1.205) subfamily.</text>
</comment>
<feature type="transmembrane region" description="Helical" evidence="10">
    <location>
        <begin position="1246"/>
        <end position="1266"/>
    </location>
</feature>
<keyword evidence="8 10" id="KW-1133">Transmembrane helix</keyword>
<comment type="caution">
    <text evidence="12">The sequence shown here is derived from an EMBL/GenBank/DDBJ whole genome shotgun (WGS) entry which is preliminary data.</text>
</comment>
<feature type="transmembrane region" description="Helical" evidence="10">
    <location>
        <begin position="476"/>
        <end position="497"/>
    </location>
</feature>
<keyword evidence="13" id="KW-1185">Reference proteome</keyword>
<evidence type="ECO:0000259" key="11">
    <source>
        <dbReference type="PROSITE" id="PS50893"/>
    </source>
</evidence>
<keyword evidence="5 10" id="KW-0812">Transmembrane</keyword>
<dbReference type="Gene3D" id="3.40.50.300">
    <property type="entry name" value="P-loop containing nucleotide triphosphate hydrolases"/>
    <property type="match status" value="2"/>
</dbReference>
<evidence type="ECO:0000256" key="2">
    <source>
        <dbReference type="ARBA" id="ARBA00006012"/>
    </source>
</evidence>
<dbReference type="SUPFAM" id="SSF52540">
    <property type="entry name" value="P-loop containing nucleoside triphosphate hydrolases"/>
    <property type="match status" value="2"/>
</dbReference>
<dbReference type="InterPro" id="IPR017871">
    <property type="entry name" value="ABC_transporter-like_CS"/>
</dbReference>
<keyword evidence="9 10" id="KW-0472">Membrane</keyword>
<dbReference type="InterPro" id="IPR029481">
    <property type="entry name" value="ABC_trans_N"/>
</dbReference>
<reference evidence="12 13" key="1">
    <citation type="journal article" date="2017" name="Biotechnol. Biofuels">
        <title>Differential beta-glucosidase expression as a function of carbon source availability in Talaromyces amestolkiae: a genomic and proteomic approach.</title>
        <authorList>
            <person name="de Eugenio L.I."/>
            <person name="Mendez-Liter J.A."/>
            <person name="Nieto-Dominguez M."/>
            <person name="Alonso L."/>
            <person name="Gil-Munoz J."/>
            <person name="Barriuso J."/>
            <person name="Prieto A."/>
            <person name="Martinez M.J."/>
        </authorList>
    </citation>
    <scope>NUCLEOTIDE SEQUENCE [LARGE SCALE GENOMIC DNA]</scope>
    <source>
        <strain evidence="12 13">CIB</strain>
    </source>
</reference>
<dbReference type="STRING" id="1196081.A0A364KZZ3"/>
<dbReference type="InterPro" id="IPR010929">
    <property type="entry name" value="PDR_CDR_ABC"/>
</dbReference>
<feature type="domain" description="ABC transporter" evidence="11">
    <location>
        <begin position="790"/>
        <end position="1039"/>
    </location>
</feature>
<dbReference type="OrthoDB" id="245989at2759"/>
<organism evidence="12 13">
    <name type="scientific">Talaromyces amestolkiae</name>
    <dbReference type="NCBI Taxonomy" id="1196081"/>
    <lineage>
        <taxon>Eukaryota</taxon>
        <taxon>Fungi</taxon>
        <taxon>Dikarya</taxon>
        <taxon>Ascomycota</taxon>
        <taxon>Pezizomycotina</taxon>
        <taxon>Eurotiomycetes</taxon>
        <taxon>Eurotiomycetidae</taxon>
        <taxon>Eurotiales</taxon>
        <taxon>Trichocomaceae</taxon>
        <taxon>Talaromyces</taxon>
        <taxon>Talaromyces sect. Talaromyces</taxon>
    </lineage>
</organism>
<feature type="transmembrane region" description="Helical" evidence="10">
    <location>
        <begin position="614"/>
        <end position="634"/>
    </location>
</feature>
<protein>
    <recommendedName>
        <fullName evidence="11">ABC transporter domain-containing protein</fullName>
    </recommendedName>
</protein>
<keyword evidence="3" id="KW-0813">Transport</keyword>
<keyword evidence="4" id="KW-1003">Cell membrane</keyword>
<dbReference type="Proteomes" id="UP000249363">
    <property type="component" value="Unassembled WGS sequence"/>
</dbReference>
<dbReference type="RefSeq" id="XP_040733649.1">
    <property type="nucleotide sequence ID" value="XM_040877589.1"/>
</dbReference>
<evidence type="ECO:0000256" key="10">
    <source>
        <dbReference type="SAM" id="Phobius"/>
    </source>
</evidence>
<evidence type="ECO:0000313" key="13">
    <source>
        <dbReference type="Proteomes" id="UP000249363"/>
    </source>
</evidence>
<dbReference type="GO" id="GO:0005524">
    <property type="term" value="F:ATP binding"/>
    <property type="evidence" value="ECO:0007669"/>
    <property type="project" value="UniProtKB-KW"/>
</dbReference>
<evidence type="ECO:0000256" key="8">
    <source>
        <dbReference type="ARBA" id="ARBA00022989"/>
    </source>
</evidence>
<evidence type="ECO:0000256" key="9">
    <source>
        <dbReference type="ARBA" id="ARBA00023136"/>
    </source>
</evidence>
<feature type="transmembrane region" description="Helical" evidence="10">
    <location>
        <begin position="1305"/>
        <end position="1324"/>
    </location>
</feature>
<feature type="transmembrane region" description="Helical" evidence="10">
    <location>
        <begin position="1216"/>
        <end position="1234"/>
    </location>
</feature>
<feature type="transmembrane region" description="Helical" evidence="10">
    <location>
        <begin position="1131"/>
        <end position="1151"/>
    </location>
</feature>
<evidence type="ECO:0000256" key="6">
    <source>
        <dbReference type="ARBA" id="ARBA00022741"/>
    </source>
</evidence>
<feature type="transmembrane region" description="Helical" evidence="10">
    <location>
        <begin position="587"/>
        <end position="608"/>
    </location>
</feature>
<feature type="transmembrane region" description="Helical" evidence="10">
    <location>
        <begin position="717"/>
        <end position="738"/>
    </location>
</feature>
<keyword evidence="6" id="KW-0547">Nucleotide-binding</keyword>
<dbReference type="FunFam" id="3.40.50.300:FF:000054">
    <property type="entry name" value="ABC multidrug transporter atrF"/>
    <property type="match status" value="1"/>
</dbReference>
<evidence type="ECO:0000313" key="12">
    <source>
        <dbReference type="EMBL" id="RAO69133.1"/>
    </source>
</evidence>
<dbReference type="Pfam" id="PF00005">
    <property type="entry name" value="ABC_tran"/>
    <property type="match status" value="2"/>
</dbReference>
<dbReference type="InterPro" id="IPR003593">
    <property type="entry name" value="AAA+_ATPase"/>
</dbReference>
<gene>
    <name evidence="12" type="ORF">BHQ10_005145</name>
</gene>
<feature type="transmembrane region" description="Helical" evidence="10">
    <location>
        <begin position="509"/>
        <end position="531"/>
    </location>
</feature>
<dbReference type="Pfam" id="PF01061">
    <property type="entry name" value="ABC2_membrane"/>
    <property type="match status" value="2"/>
</dbReference>
<dbReference type="CDD" id="cd03232">
    <property type="entry name" value="ABCG_PDR_domain2"/>
    <property type="match status" value="1"/>
</dbReference>
<feature type="transmembrane region" description="Helical" evidence="10">
    <location>
        <begin position="1163"/>
        <end position="1182"/>
    </location>
</feature>
<dbReference type="InterPro" id="IPR027417">
    <property type="entry name" value="P-loop_NTPase"/>
</dbReference>
<feature type="transmembrane region" description="Helical" evidence="10">
    <location>
        <begin position="1272"/>
        <end position="1293"/>
    </location>
</feature>
<dbReference type="Pfam" id="PF19055">
    <property type="entry name" value="ABC2_membrane_7"/>
    <property type="match status" value="1"/>
</dbReference>
<dbReference type="InterPro" id="IPR003439">
    <property type="entry name" value="ABC_transporter-like_ATP-bd"/>
</dbReference>
<dbReference type="Pfam" id="PF06422">
    <property type="entry name" value="PDR_CDR"/>
    <property type="match status" value="1"/>
</dbReference>
<dbReference type="InterPro" id="IPR013525">
    <property type="entry name" value="ABC2_TM"/>
</dbReference>
<dbReference type="Pfam" id="PF14510">
    <property type="entry name" value="ABC_trans_N"/>
    <property type="match status" value="1"/>
</dbReference>
<dbReference type="GeneID" id="63794361"/>
<accession>A0A364KZZ3</accession>
<dbReference type="InterPro" id="IPR034003">
    <property type="entry name" value="ABCG_PDR_2"/>
</dbReference>
<evidence type="ECO:0000256" key="5">
    <source>
        <dbReference type="ARBA" id="ARBA00022692"/>
    </source>
</evidence>
<dbReference type="GO" id="GO:0016887">
    <property type="term" value="F:ATP hydrolysis activity"/>
    <property type="evidence" value="ECO:0007669"/>
    <property type="project" value="InterPro"/>
</dbReference>
<keyword evidence="7" id="KW-0067">ATP-binding</keyword>
<evidence type="ECO:0000256" key="7">
    <source>
        <dbReference type="ARBA" id="ARBA00022840"/>
    </source>
</evidence>
<dbReference type="PROSITE" id="PS50893">
    <property type="entry name" value="ABC_TRANSPORTER_2"/>
    <property type="match status" value="2"/>
</dbReference>
<dbReference type="EMBL" id="MIKG01000009">
    <property type="protein sequence ID" value="RAO69133.1"/>
    <property type="molecule type" value="Genomic_DNA"/>
</dbReference>
<proteinExistence type="inferred from homology"/>
<dbReference type="InterPro" id="IPR043926">
    <property type="entry name" value="ABCG_dom"/>
</dbReference>
<feature type="domain" description="ABC transporter" evidence="11">
    <location>
        <begin position="112"/>
        <end position="364"/>
    </location>
</feature>
<evidence type="ECO:0000256" key="4">
    <source>
        <dbReference type="ARBA" id="ARBA00022475"/>
    </source>
</evidence>
<dbReference type="PANTHER" id="PTHR19241">
    <property type="entry name" value="ATP-BINDING CASSETTE TRANSPORTER"/>
    <property type="match status" value="1"/>
</dbReference>
<dbReference type="SMART" id="SM00382">
    <property type="entry name" value="AAA"/>
    <property type="match status" value="2"/>
</dbReference>
<dbReference type="PROSITE" id="PS00211">
    <property type="entry name" value="ABC_TRANSPORTER_1"/>
    <property type="match status" value="1"/>
</dbReference>
<evidence type="ECO:0000256" key="3">
    <source>
        <dbReference type="ARBA" id="ARBA00022448"/>
    </source>
</evidence>
<sequence length="1432" mass="161311">MEKVDSEIELMPIRDRAIDEREIESLTRIASSKLGRKLSVSASRVESQDPRLDPNSPQFDHHRWAQHVVSQVHEAGDEILSQGVVFSNLFVSGSGSALQFQETLLSSLTLLFRYASRAMKGRLSPPRRILHSFDGLLEGGELLLVLGRPGSGCTTFLKTLCGHLGGLTMERSSSIHFKGIGFEDMIKHHRGDVAYNKEVDLHFPHLTVGQTLSFAAHARAPHRRIKDMSRDEYVETLTQVVMSIFGLSHTFNTEVGSEFVRGISGGERKRVSIAEMFLSRCRIGAWDNSTRGLDAASALKFVRALRLSADMAQSCHAVAAYQASQGMFNLFDKVVVLYEGHQIYYGPCERAVAYFEDMGWARPDRQVSGDFLTAITNPDERKAIPGMENKVPRTAKEFAEYWKRSPEYQSLRKQITDFDQQHPPNGEDARRFKDYHNHQQAVHTRSGSSYILSVPMQIRLCTRRAYQRMLNDLPTALSPLVVQLILSLIIGSVFYNTPDTSSYFFQKGAVCYFAVLMNALLTINEILQLYSQRPIVEKQSGYAFVHPFTEALASIVVDLPIKIVRLSIFSIVLYFMANLRREPSQFFIFYLFLFLSVLTMSGLFRSLGALTRSVGQAMALAGILVLCIVVYTGFTLPQPYMHPWLSWIRWINPIYYAFEAIIANEFHGKNYSCTSIIPSYATGKSFICSSIGAKAGERFVSGDAFIEQNYFYYYSHLWRNLGILIGFMILFNATYLVATEFIASDKSKAEALVFRPGHAPAHLRSNDADGGAVIMNTLEATETNDTILMPRREDILSWKAINYDIPVKEGIRRLLDDVNGWVKPGSLTALMGVSGAGKTTLLDVLAQRVSIGVVSGDILVNGQPLMPNFPRRTGYVQQQDLHLETTTVREALRFSAMLRQPRSVSKEEKYEYAEQVLKMLGMEDFAEAVVGSLGEGLNVEQRKLLSIGVELAAKPTLLIFLDEPTSGLDSQSSWTICQFLRKLADHGQAVLATIHQPSATLFQTFDRLLFLAKGGKTVYFGDIGEQSSTLLKYFEHHGARPCEGLENPAEYILDMVAGEGCPGVDWPAVWNSSQEYQDVISELDRIHHMRNDTNHDQLSDDDNAEFAMPFSTQLSVVLGRCFQGHYRQPDYIYAKFILAITSGLFIGFSFWKADNTQQGFQNVLFSIFLLCTIFNTLVNQIMPRFVTQRSLYEVRERPSRIYTWKVFVLSQIIVEVPWQVCLGVCSWASFYWSVFGTGQDSESRALIMLFIVQFYIYAASMAQFVVSAIPEPALAAMLATLMFGLSFIFNGVMQPPSVLPRFWIFMYRVSPFTYYIGGIAGAALHGRTVECNAAELSVFNPPSGQTCGDYMEKYVESAGGSVYNENATSDCQYCSMSSADQYLAAREIYYDDRWRNYGIFWCYFVFNIFGAVILYYLFRVRTSKSMMAKSNK</sequence>
<evidence type="ECO:0000256" key="1">
    <source>
        <dbReference type="ARBA" id="ARBA00004651"/>
    </source>
</evidence>
<name>A0A364KZZ3_TALAM</name>
<comment type="subcellular location">
    <subcellularLocation>
        <location evidence="1">Cell membrane</location>
        <topology evidence="1">Multi-pass membrane protein</topology>
    </subcellularLocation>
</comment>